<feature type="chain" id="PRO_5021437999" evidence="3">
    <location>
        <begin position="20"/>
        <end position="395"/>
    </location>
</feature>
<name>A0A507EBI4_9FUNG</name>
<feature type="transmembrane region" description="Helical" evidence="2">
    <location>
        <begin position="81"/>
        <end position="101"/>
    </location>
</feature>
<feature type="transmembrane region" description="Helical" evidence="2">
    <location>
        <begin position="113"/>
        <end position="136"/>
    </location>
</feature>
<dbReference type="Proteomes" id="UP000318582">
    <property type="component" value="Unassembled WGS sequence"/>
</dbReference>
<feature type="transmembrane region" description="Helical" evidence="2">
    <location>
        <begin position="233"/>
        <end position="253"/>
    </location>
</feature>
<feature type="signal peptide" evidence="3">
    <location>
        <begin position="1"/>
        <end position="19"/>
    </location>
</feature>
<protein>
    <submittedName>
        <fullName evidence="4">Uncharacterized protein</fullName>
    </submittedName>
</protein>
<comment type="caution">
    <text evidence="4">The sequence shown here is derived from an EMBL/GenBank/DDBJ whole genome shotgun (WGS) entry which is preliminary data.</text>
</comment>
<feature type="transmembrane region" description="Helical" evidence="2">
    <location>
        <begin position="189"/>
        <end position="212"/>
    </location>
</feature>
<keyword evidence="3" id="KW-0732">Signal</keyword>
<gene>
    <name evidence="4" type="ORF">PhCBS80983_g01776</name>
</gene>
<evidence type="ECO:0000313" key="4">
    <source>
        <dbReference type="EMBL" id="TPX60430.1"/>
    </source>
</evidence>
<feature type="region of interest" description="Disordered" evidence="1">
    <location>
        <begin position="287"/>
        <end position="313"/>
    </location>
</feature>
<feature type="transmembrane region" description="Helical" evidence="2">
    <location>
        <begin position="54"/>
        <end position="74"/>
    </location>
</feature>
<feature type="compositionally biased region" description="Basic and acidic residues" evidence="1">
    <location>
        <begin position="375"/>
        <end position="395"/>
    </location>
</feature>
<feature type="transmembrane region" description="Helical" evidence="2">
    <location>
        <begin position="259"/>
        <end position="279"/>
    </location>
</feature>
<keyword evidence="2" id="KW-1133">Transmembrane helix</keyword>
<evidence type="ECO:0000313" key="5">
    <source>
        <dbReference type="Proteomes" id="UP000318582"/>
    </source>
</evidence>
<keyword evidence="2" id="KW-0472">Membrane</keyword>
<evidence type="ECO:0000256" key="1">
    <source>
        <dbReference type="SAM" id="MobiDB-lite"/>
    </source>
</evidence>
<evidence type="ECO:0000256" key="2">
    <source>
        <dbReference type="SAM" id="Phobius"/>
    </source>
</evidence>
<accession>A0A507EBI4</accession>
<reference evidence="4 5" key="1">
    <citation type="journal article" date="2019" name="Sci. Rep.">
        <title>Comparative genomics of chytrid fungi reveal insights into the obligate biotrophic and pathogenic lifestyle of Synchytrium endobioticum.</title>
        <authorList>
            <person name="van de Vossenberg B.T.L.H."/>
            <person name="Warris S."/>
            <person name="Nguyen H.D.T."/>
            <person name="van Gent-Pelzer M.P.E."/>
            <person name="Joly D.L."/>
            <person name="van de Geest H.C."/>
            <person name="Bonants P.J.M."/>
            <person name="Smith D.S."/>
            <person name="Levesque C.A."/>
            <person name="van der Lee T.A.J."/>
        </authorList>
    </citation>
    <scope>NUCLEOTIDE SEQUENCE [LARGE SCALE GENOMIC DNA]</scope>
    <source>
        <strain evidence="4 5">CBS 809.83</strain>
    </source>
</reference>
<evidence type="ECO:0000256" key="3">
    <source>
        <dbReference type="SAM" id="SignalP"/>
    </source>
</evidence>
<sequence>MAPALLNLIVRQLANATEAATEPERDLKNNVVQSNQALILNGQPVYELERVKDMMLRTAAVTLLGAITIAWALTFKNKRSAVSLLVAAFIVAELLAILVTMLPKIGILPNSPILSVGVGVGLFMFSSECFNWVLYLRFSIVSPFARKLRVATLIWLTIETGLAIANYVYWVQQGIAEDGDTSRANDLYYYLSIIQAFTALYLSSYFVVTYYYPHLKLTRRGASLATRFFTTGLSYLFLETLLHCSYSVTSQLIPTLRTGTTNCLTAIRYGIFILFVLALREDMARSQGSAPPSHFEPERKNSNGSAEGDGNKKKNILHNLHLRHQQLVRGQEHRQPHFNQKGTFDDWHIEEQHAEDPELQYAHHPAAPAPSFSRGDARVGEYRGDGRREPRGSRM</sequence>
<keyword evidence="5" id="KW-1185">Reference proteome</keyword>
<dbReference type="EMBL" id="QEAQ01000015">
    <property type="protein sequence ID" value="TPX60430.1"/>
    <property type="molecule type" value="Genomic_DNA"/>
</dbReference>
<keyword evidence="2" id="KW-0812">Transmembrane</keyword>
<proteinExistence type="predicted"/>
<dbReference type="AlphaFoldDB" id="A0A507EBI4"/>
<feature type="region of interest" description="Disordered" evidence="1">
    <location>
        <begin position="360"/>
        <end position="395"/>
    </location>
</feature>
<feature type="transmembrane region" description="Helical" evidence="2">
    <location>
        <begin position="148"/>
        <end position="169"/>
    </location>
</feature>
<organism evidence="4 5">
    <name type="scientific">Powellomyces hirtus</name>
    <dbReference type="NCBI Taxonomy" id="109895"/>
    <lineage>
        <taxon>Eukaryota</taxon>
        <taxon>Fungi</taxon>
        <taxon>Fungi incertae sedis</taxon>
        <taxon>Chytridiomycota</taxon>
        <taxon>Chytridiomycota incertae sedis</taxon>
        <taxon>Chytridiomycetes</taxon>
        <taxon>Spizellomycetales</taxon>
        <taxon>Powellomycetaceae</taxon>
        <taxon>Powellomyces</taxon>
    </lineage>
</organism>